<feature type="transmembrane region" description="Helical" evidence="8">
    <location>
        <begin position="427"/>
        <end position="445"/>
    </location>
</feature>
<reference evidence="9 10" key="1">
    <citation type="journal article" date="2018" name="G3 (Bethesda)">
        <title>Phylogenetic and Phylogenomic Definition of Rhizopus Species.</title>
        <authorList>
            <person name="Gryganskyi A.P."/>
            <person name="Golan J."/>
            <person name="Dolatabadi S."/>
            <person name="Mondo S."/>
            <person name="Robb S."/>
            <person name="Idnurm A."/>
            <person name="Muszewska A."/>
            <person name="Steczkiewicz K."/>
            <person name="Masonjones S."/>
            <person name="Liao H.L."/>
            <person name="Gajdeczka M.T."/>
            <person name="Anike F."/>
            <person name="Vuek A."/>
            <person name="Anishchenko I.M."/>
            <person name="Voigt K."/>
            <person name="de Hoog G.S."/>
            <person name="Smith M.E."/>
            <person name="Heitman J."/>
            <person name="Vilgalys R."/>
            <person name="Stajich J.E."/>
        </authorList>
    </citation>
    <scope>NUCLEOTIDE SEQUENCE [LARGE SCALE GENOMIC DNA]</scope>
    <source>
        <strain evidence="9 10">LSU 92-RS-03</strain>
    </source>
</reference>
<dbReference type="InterPro" id="IPR006042">
    <property type="entry name" value="Xan_ur_permease"/>
</dbReference>
<evidence type="ECO:0000256" key="1">
    <source>
        <dbReference type="ARBA" id="ARBA00004141"/>
    </source>
</evidence>
<keyword evidence="5 8" id="KW-1133">Transmembrane helix</keyword>
<sequence length="596" mass="64675">MEVLKEIGFGFIGFAVYKIYKYLKRCCGGGGSSNSRTNDSLGDEENDGNNQNNNVSEDNEQNIVESEDDEQSTNESDSQSDDNEGPSYTRVNKWLKSCGLRKRISIQNDEILKNYLNYVNFMDIKDLKDHNESELNNLATSHKLFSKHTLMNYFPKYKLKTSGVIYIDERPPVIQCLFMGIQHVLAMFGSTVLAPLMMGLDTNTALFFSGIGTIIFYLVTGGKIPSYVGSSFGFIGVVVSATGYNYSPSAGLNPRTDVAAGGILVCGFVYAFIGLVVFFVGHEWIEYIMPPVVTGSVVMTIGIHLSTSAFQNATQTSFDGWMAFTTIMIISLISIYAPGALKRMPILIGMIVAYLINFGVGWSGAGPAIDYTGVYDASWFAAPTFVKPKFEGQAISIIVPVCVVLLAENLGHLKAVGAMAEKPLDKYLGRAILGDALATIVSASGGGPGTTTYSENIGVMAVTQIFSTLIFLIAAIIAILLGFIQKFGAAIHTIPEGVFGGLSMILFGLITVSGARIWVENNVDFKDSRNMLVAGIPVVIGAAMQTTLTWGNFQLDGIGLPTYTSILLYQILRGWDSIGNIWNRRKAAFKKKDVAV</sequence>
<dbReference type="GO" id="GO:0005886">
    <property type="term" value="C:plasma membrane"/>
    <property type="evidence" value="ECO:0007669"/>
    <property type="project" value="TreeGrafter"/>
</dbReference>
<comment type="subcellular location">
    <subcellularLocation>
        <location evidence="1">Membrane</location>
        <topology evidence="1">Multi-pass membrane protein</topology>
    </subcellularLocation>
</comment>
<evidence type="ECO:0000256" key="4">
    <source>
        <dbReference type="ARBA" id="ARBA00022692"/>
    </source>
</evidence>
<proteinExistence type="inferred from homology"/>
<feature type="transmembrane region" description="Helical" evidence="8">
    <location>
        <begin position="258"/>
        <end position="280"/>
    </location>
</feature>
<evidence type="ECO:0000256" key="8">
    <source>
        <dbReference type="SAM" id="Phobius"/>
    </source>
</evidence>
<feature type="transmembrane region" description="Helical" evidence="8">
    <location>
        <begin position="497"/>
        <end position="519"/>
    </location>
</feature>
<evidence type="ECO:0000313" key="10">
    <source>
        <dbReference type="Proteomes" id="UP000253551"/>
    </source>
</evidence>
<dbReference type="Proteomes" id="UP000253551">
    <property type="component" value="Unassembled WGS sequence"/>
</dbReference>
<feature type="transmembrane region" description="Helical" evidence="8">
    <location>
        <begin position="287"/>
        <end position="306"/>
    </location>
</feature>
<feature type="transmembrane region" description="Helical" evidence="8">
    <location>
        <begin position="318"/>
        <end position="337"/>
    </location>
</feature>
<evidence type="ECO:0000256" key="5">
    <source>
        <dbReference type="ARBA" id="ARBA00022989"/>
    </source>
</evidence>
<dbReference type="EMBL" id="PJQM01003906">
    <property type="protein sequence ID" value="RCH86577.1"/>
    <property type="molecule type" value="Genomic_DNA"/>
</dbReference>
<evidence type="ECO:0000313" key="9">
    <source>
        <dbReference type="EMBL" id="RCH86577.1"/>
    </source>
</evidence>
<feature type="transmembrane region" description="Helical" evidence="8">
    <location>
        <begin position="344"/>
        <end position="365"/>
    </location>
</feature>
<dbReference type="NCBIfam" id="TIGR00801">
    <property type="entry name" value="ncs2"/>
    <property type="match status" value="1"/>
</dbReference>
<dbReference type="Pfam" id="PF00860">
    <property type="entry name" value="Xan_ur_permease"/>
    <property type="match status" value="1"/>
</dbReference>
<feature type="region of interest" description="Disordered" evidence="7">
    <location>
        <begin position="33"/>
        <end position="88"/>
    </location>
</feature>
<feature type="transmembrane region" description="Helical" evidence="8">
    <location>
        <begin position="531"/>
        <end position="550"/>
    </location>
</feature>
<feature type="transmembrane region" description="Helical" evidence="8">
    <location>
        <begin position="390"/>
        <end position="407"/>
    </location>
</feature>
<dbReference type="PANTHER" id="PTHR42810">
    <property type="entry name" value="PURINE PERMEASE C1399.01C-RELATED"/>
    <property type="match status" value="1"/>
</dbReference>
<keyword evidence="4 8" id="KW-0812">Transmembrane</keyword>
<feature type="transmembrane region" description="Helical" evidence="8">
    <location>
        <begin position="204"/>
        <end position="220"/>
    </location>
</feature>
<name>A0A367J9H4_RHIST</name>
<feature type="transmembrane region" description="Helical" evidence="8">
    <location>
        <begin position="465"/>
        <end position="485"/>
    </location>
</feature>
<feature type="transmembrane region" description="Helical" evidence="8">
    <location>
        <begin position="227"/>
        <end position="246"/>
    </location>
</feature>
<evidence type="ECO:0008006" key="11">
    <source>
        <dbReference type="Google" id="ProtNLM"/>
    </source>
</evidence>
<keyword evidence="10" id="KW-1185">Reference proteome</keyword>
<keyword evidence="3" id="KW-0813">Transport</keyword>
<keyword evidence="6 8" id="KW-0472">Membrane</keyword>
<evidence type="ECO:0000256" key="6">
    <source>
        <dbReference type="ARBA" id="ARBA00023136"/>
    </source>
</evidence>
<evidence type="ECO:0000256" key="3">
    <source>
        <dbReference type="ARBA" id="ARBA00022448"/>
    </source>
</evidence>
<dbReference type="InterPro" id="IPR006043">
    <property type="entry name" value="NCS2"/>
</dbReference>
<dbReference type="PANTHER" id="PTHR42810:SF2">
    <property type="entry name" value="PURINE PERMEASE C1399.01C-RELATED"/>
    <property type="match status" value="1"/>
</dbReference>
<organism evidence="9 10">
    <name type="scientific">Rhizopus stolonifer</name>
    <name type="common">Rhizopus nigricans</name>
    <dbReference type="NCBI Taxonomy" id="4846"/>
    <lineage>
        <taxon>Eukaryota</taxon>
        <taxon>Fungi</taxon>
        <taxon>Fungi incertae sedis</taxon>
        <taxon>Mucoromycota</taxon>
        <taxon>Mucoromycotina</taxon>
        <taxon>Mucoromycetes</taxon>
        <taxon>Mucorales</taxon>
        <taxon>Mucorineae</taxon>
        <taxon>Rhizopodaceae</taxon>
        <taxon>Rhizopus</taxon>
    </lineage>
</organism>
<evidence type="ECO:0000256" key="7">
    <source>
        <dbReference type="SAM" id="MobiDB-lite"/>
    </source>
</evidence>
<gene>
    <name evidence="9" type="ORF">CU098_003309</name>
</gene>
<protein>
    <recommendedName>
        <fullName evidence="11">Pyrimidine permease</fullName>
    </recommendedName>
</protein>
<evidence type="ECO:0000256" key="2">
    <source>
        <dbReference type="ARBA" id="ARBA00008821"/>
    </source>
</evidence>
<dbReference type="STRING" id="4846.A0A367J9H4"/>
<dbReference type="GO" id="GO:0042907">
    <property type="term" value="F:xanthine transmembrane transporter activity"/>
    <property type="evidence" value="ECO:0007669"/>
    <property type="project" value="TreeGrafter"/>
</dbReference>
<dbReference type="OrthoDB" id="1641903at2759"/>
<dbReference type="AlphaFoldDB" id="A0A367J9H4"/>
<feature type="compositionally biased region" description="Acidic residues" evidence="7">
    <location>
        <begin position="57"/>
        <end position="84"/>
    </location>
</feature>
<comment type="caution">
    <text evidence="9">The sequence shown here is derived from an EMBL/GenBank/DDBJ whole genome shotgun (WGS) entry which is preliminary data.</text>
</comment>
<comment type="similarity">
    <text evidence="2">Belongs to the nucleobase:cation symporter-2 (NCS2) (TC 2.A.40) family.</text>
</comment>
<accession>A0A367J9H4</accession>